<name>A0A2T5VC75_9HYPH</name>
<keyword evidence="3" id="KW-0804">Transcription</keyword>
<dbReference type="PANTHER" id="PTHR30514">
    <property type="entry name" value="GLUCOKINASE"/>
    <property type="match status" value="1"/>
</dbReference>
<dbReference type="Gene3D" id="3.40.50.10490">
    <property type="entry name" value="Glucose-6-phosphate isomerase like protein, domain 1"/>
    <property type="match status" value="1"/>
</dbReference>
<gene>
    <name evidence="6" type="ORF">C8N35_10257</name>
</gene>
<dbReference type="AlphaFoldDB" id="A0A2T5VC75"/>
<dbReference type="Gene3D" id="1.10.10.10">
    <property type="entry name" value="Winged helix-like DNA-binding domain superfamily/Winged helix DNA-binding domain"/>
    <property type="match status" value="1"/>
</dbReference>
<evidence type="ECO:0000313" key="6">
    <source>
        <dbReference type="EMBL" id="PTW61348.1"/>
    </source>
</evidence>
<keyword evidence="7" id="KW-1185">Reference proteome</keyword>
<feature type="domain" description="HTH rpiR-type" evidence="4">
    <location>
        <begin position="1"/>
        <end position="71"/>
    </location>
</feature>
<organism evidence="6 7">
    <name type="scientific">Breoghania corrubedonensis</name>
    <dbReference type="NCBI Taxonomy" id="665038"/>
    <lineage>
        <taxon>Bacteria</taxon>
        <taxon>Pseudomonadati</taxon>
        <taxon>Pseudomonadota</taxon>
        <taxon>Alphaproteobacteria</taxon>
        <taxon>Hyphomicrobiales</taxon>
        <taxon>Stappiaceae</taxon>
        <taxon>Breoghania</taxon>
    </lineage>
</organism>
<dbReference type="Pfam" id="PF01380">
    <property type="entry name" value="SIS"/>
    <property type="match status" value="1"/>
</dbReference>
<evidence type="ECO:0000256" key="2">
    <source>
        <dbReference type="ARBA" id="ARBA00023125"/>
    </source>
</evidence>
<dbReference type="CDD" id="cd05013">
    <property type="entry name" value="SIS_RpiR"/>
    <property type="match status" value="1"/>
</dbReference>
<proteinExistence type="predicted"/>
<dbReference type="InterPro" id="IPR047640">
    <property type="entry name" value="RpiR-like"/>
</dbReference>
<reference evidence="6 7" key="1">
    <citation type="submission" date="2018-04" db="EMBL/GenBank/DDBJ databases">
        <title>Genomic Encyclopedia of Archaeal and Bacterial Type Strains, Phase II (KMG-II): from individual species to whole genera.</title>
        <authorList>
            <person name="Goeker M."/>
        </authorList>
    </citation>
    <scope>NUCLEOTIDE SEQUENCE [LARGE SCALE GENOMIC DNA]</scope>
    <source>
        <strain evidence="6 7">DSM 23382</strain>
    </source>
</reference>
<feature type="domain" description="SIS" evidence="5">
    <location>
        <begin position="117"/>
        <end position="255"/>
    </location>
</feature>
<dbReference type="InterPro" id="IPR000281">
    <property type="entry name" value="HTH_RpiR"/>
</dbReference>
<dbReference type="PROSITE" id="PS51071">
    <property type="entry name" value="HTH_RPIR"/>
    <property type="match status" value="1"/>
</dbReference>
<dbReference type="EMBL" id="QAYG01000002">
    <property type="protein sequence ID" value="PTW61348.1"/>
    <property type="molecule type" value="Genomic_DNA"/>
</dbReference>
<dbReference type="GO" id="GO:0097367">
    <property type="term" value="F:carbohydrate derivative binding"/>
    <property type="evidence" value="ECO:0007669"/>
    <property type="project" value="InterPro"/>
</dbReference>
<comment type="caution">
    <text evidence="6">The sequence shown here is derived from an EMBL/GenBank/DDBJ whole genome shotgun (WGS) entry which is preliminary data.</text>
</comment>
<dbReference type="SUPFAM" id="SSF53697">
    <property type="entry name" value="SIS domain"/>
    <property type="match status" value="1"/>
</dbReference>
<evidence type="ECO:0000256" key="3">
    <source>
        <dbReference type="ARBA" id="ARBA00023163"/>
    </source>
</evidence>
<dbReference type="PROSITE" id="PS51464">
    <property type="entry name" value="SIS"/>
    <property type="match status" value="1"/>
</dbReference>
<protein>
    <submittedName>
        <fullName evidence="6">RpiR family transcriptional regulator</fullName>
    </submittedName>
</protein>
<dbReference type="PANTHER" id="PTHR30514:SF18">
    <property type="entry name" value="RPIR-FAMILY TRANSCRIPTIONAL REGULATOR"/>
    <property type="match status" value="1"/>
</dbReference>
<dbReference type="GO" id="GO:0003700">
    <property type="term" value="F:DNA-binding transcription factor activity"/>
    <property type="evidence" value="ECO:0007669"/>
    <property type="project" value="InterPro"/>
</dbReference>
<evidence type="ECO:0000259" key="5">
    <source>
        <dbReference type="PROSITE" id="PS51464"/>
    </source>
</evidence>
<evidence type="ECO:0000259" key="4">
    <source>
        <dbReference type="PROSITE" id="PS51071"/>
    </source>
</evidence>
<evidence type="ECO:0000313" key="7">
    <source>
        <dbReference type="Proteomes" id="UP000244081"/>
    </source>
</evidence>
<dbReference type="InterPro" id="IPR046348">
    <property type="entry name" value="SIS_dom_sf"/>
</dbReference>
<dbReference type="GO" id="GO:1901135">
    <property type="term" value="P:carbohydrate derivative metabolic process"/>
    <property type="evidence" value="ECO:0007669"/>
    <property type="project" value="InterPro"/>
</dbReference>
<keyword evidence="1" id="KW-0805">Transcription regulation</keyword>
<dbReference type="InterPro" id="IPR009057">
    <property type="entry name" value="Homeodomain-like_sf"/>
</dbReference>
<dbReference type="Proteomes" id="UP000244081">
    <property type="component" value="Unassembled WGS sequence"/>
</dbReference>
<dbReference type="InterPro" id="IPR001347">
    <property type="entry name" value="SIS_dom"/>
</dbReference>
<keyword evidence="2" id="KW-0238">DNA-binding</keyword>
<dbReference type="GO" id="GO:0003677">
    <property type="term" value="F:DNA binding"/>
    <property type="evidence" value="ECO:0007669"/>
    <property type="project" value="UniProtKB-KW"/>
</dbReference>
<evidence type="ECO:0000256" key="1">
    <source>
        <dbReference type="ARBA" id="ARBA00023015"/>
    </source>
</evidence>
<dbReference type="SUPFAM" id="SSF46689">
    <property type="entry name" value="Homeodomain-like"/>
    <property type="match status" value="1"/>
</dbReference>
<accession>A0A2T5VC75</accession>
<dbReference type="InterPro" id="IPR036388">
    <property type="entry name" value="WH-like_DNA-bd_sf"/>
</dbReference>
<dbReference type="Pfam" id="PF01418">
    <property type="entry name" value="HTH_6"/>
    <property type="match status" value="1"/>
</dbReference>
<sequence>MRQQLTRFTDAERRVAQALLADYPVAGLETVARFAKRAGTSGPTILRFVSRLGFQTYADFQNALHEEIHVRLQGPLTRYPSQGHPEKRDLTENVTQALADNISKVGKTFHQDDLQEITALLCDEARTVFFLGGRFSHILATYFHHYMRELHPRVRLVRDTSAAWADYLLDVKPGDVLVTFDFRRYQADVLEFAKAATAQGATIILITDVWYSPIASLAHKVVACPVEIPSAFDSGVAGLATVEIIVSAVVEELGTDAKERMTTLEGLRKSFRLGQ</sequence>
<dbReference type="InterPro" id="IPR035472">
    <property type="entry name" value="RpiR-like_SIS"/>
</dbReference>